<name>A0A2J6R3G6_HYAVF</name>
<dbReference type="GO" id="GO:0030638">
    <property type="term" value="P:polyketide metabolic process"/>
    <property type="evidence" value="ECO:0007669"/>
    <property type="project" value="InterPro"/>
</dbReference>
<gene>
    <name evidence="2" type="ORF">L207DRAFT_590137</name>
</gene>
<accession>A0A2J6R3G6</accession>
<dbReference type="Proteomes" id="UP000235786">
    <property type="component" value="Unassembled WGS sequence"/>
</dbReference>
<evidence type="ECO:0000259" key="1">
    <source>
        <dbReference type="Pfam" id="PF12680"/>
    </source>
</evidence>
<evidence type="ECO:0000313" key="3">
    <source>
        <dbReference type="Proteomes" id="UP000235786"/>
    </source>
</evidence>
<reference evidence="2 3" key="1">
    <citation type="submission" date="2016-04" db="EMBL/GenBank/DDBJ databases">
        <title>A degradative enzymes factory behind the ericoid mycorrhizal symbiosis.</title>
        <authorList>
            <consortium name="DOE Joint Genome Institute"/>
            <person name="Martino E."/>
            <person name="Morin E."/>
            <person name="Grelet G."/>
            <person name="Kuo A."/>
            <person name="Kohler A."/>
            <person name="Daghino S."/>
            <person name="Barry K."/>
            <person name="Choi C."/>
            <person name="Cichocki N."/>
            <person name="Clum A."/>
            <person name="Copeland A."/>
            <person name="Hainaut M."/>
            <person name="Haridas S."/>
            <person name="Labutti K."/>
            <person name="Lindquist E."/>
            <person name="Lipzen A."/>
            <person name="Khouja H.-R."/>
            <person name="Murat C."/>
            <person name="Ohm R."/>
            <person name="Olson A."/>
            <person name="Spatafora J."/>
            <person name="Veneault-Fourrey C."/>
            <person name="Henrissat B."/>
            <person name="Grigoriev I."/>
            <person name="Martin F."/>
            <person name="Perotto S."/>
        </authorList>
    </citation>
    <scope>NUCLEOTIDE SEQUENCE [LARGE SCALE GENOMIC DNA]</scope>
    <source>
        <strain evidence="2 3">F</strain>
    </source>
</reference>
<proteinExistence type="predicted"/>
<organism evidence="2 3">
    <name type="scientific">Hyaloscypha variabilis (strain UAMH 11265 / GT02V1 / F)</name>
    <name type="common">Meliniomyces variabilis</name>
    <dbReference type="NCBI Taxonomy" id="1149755"/>
    <lineage>
        <taxon>Eukaryota</taxon>
        <taxon>Fungi</taxon>
        <taxon>Dikarya</taxon>
        <taxon>Ascomycota</taxon>
        <taxon>Pezizomycotina</taxon>
        <taxon>Leotiomycetes</taxon>
        <taxon>Helotiales</taxon>
        <taxon>Hyaloscyphaceae</taxon>
        <taxon>Hyaloscypha</taxon>
        <taxon>Hyaloscypha variabilis</taxon>
    </lineage>
</organism>
<evidence type="ECO:0000313" key="2">
    <source>
        <dbReference type="EMBL" id="PMD33067.1"/>
    </source>
</evidence>
<dbReference type="InterPro" id="IPR009959">
    <property type="entry name" value="Cyclase_SnoaL-like"/>
</dbReference>
<dbReference type="InterPro" id="IPR032710">
    <property type="entry name" value="NTF2-like_dom_sf"/>
</dbReference>
<dbReference type="OrthoDB" id="5440at2759"/>
<dbReference type="AlphaFoldDB" id="A0A2J6R3G6"/>
<dbReference type="SUPFAM" id="SSF54427">
    <property type="entry name" value="NTF2-like"/>
    <property type="match status" value="1"/>
</dbReference>
<dbReference type="PANTHER" id="PTHR38436:SF3">
    <property type="entry name" value="CARBOXYMETHYLENEBUTENOLIDASE-RELATED"/>
    <property type="match status" value="1"/>
</dbReference>
<dbReference type="Pfam" id="PF12680">
    <property type="entry name" value="SnoaL_2"/>
    <property type="match status" value="1"/>
</dbReference>
<protein>
    <submittedName>
        <fullName evidence="2">NTF2-like protein</fullName>
    </submittedName>
</protein>
<dbReference type="InterPro" id="IPR037401">
    <property type="entry name" value="SnoaL-like"/>
</dbReference>
<dbReference type="PANTHER" id="PTHR38436">
    <property type="entry name" value="POLYKETIDE CYCLASE SNOAL-LIKE DOMAIN"/>
    <property type="match status" value="1"/>
</dbReference>
<keyword evidence="3" id="KW-1185">Reference proteome</keyword>
<dbReference type="STRING" id="1149755.A0A2J6R3G6"/>
<feature type="domain" description="SnoaL-like" evidence="1">
    <location>
        <begin position="214"/>
        <end position="320"/>
    </location>
</feature>
<dbReference type="EMBL" id="KZ613957">
    <property type="protein sequence ID" value="PMD33067.1"/>
    <property type="molecule type" value="Genomic_DNA"/>
</dbReference>
<dbReference type="Gene3D" id="3.10.450.50">
    <property type="match status" value="1"/>
</dbReference>
<sequence>MTAPSLEYKPVRLSDNVSLQLPLSRLGNGPGLILLISKDYKPRPSTDISKTLDPEPQQKWAEEGFAVVEVKVDSATVEEDFKTGVAALKKLPESASYSTMGVIVYELPETSNLSDIWKIPGIAATVAFTGQKPFLSTASIPSLSQSTSKSISPGTGHTYENVKSTNFILPSHEHYQASPASVAHTRSLSFLKKHLGGPIFDLEAIWDEHTLYEFGERNVEKTMSTMVAEPYVNHVPTMTGGIGRKALTDFYRHHFIFNNPEDTQLELVSRTVGVDRVIDEFIFSFTHDKVIDWLVPGIPPTNKHVRVPFTSVVNVRGDRLYHEHIAWDQASVLRQLGLLPEYLPFPYELPGGRKPGKGKRFEYRVPAAGGATARKMVDEASVVSNEMLGFEIREVDDV</sequence>